<keyword evidence="2" id="KW-1185">Reference proteome</keyword>
<dbReference type="Proteomes" id="UP001234178">
    <property type="component" value="Unassembled WGS sequence"/>
</dbReference>
<protein>
    <submittedName>
        <fullName evidence="1">Uncharacterized protein</fullName>
    </submittedName>
</protein>
<comment type="caution">
    <text evidence="1">The sequence shown here is derived from an EMBL/GenBank/DDBJ whole genome shotgun (WGS) entry which is preliminary data.</text>
</comment>
<name>A0ABQ9ZE54_9CRUS</name>
<sequence length="107" mass="12572">MRKFIVRRDTTVYQDSDDISKQKFSARRSAWHQSLHIDDIAVRFVLRQTKERDKRDMIPYSSFSPEHKQENNIVTMKSSDRDSILLTESDNSTSKINKVCNTEAANY</sequence>
<gene>
    <name evidence="1" type="ORF">OUZ56_020050</name>
</gene>
<evidence type="ECO:0000313" key="2">
    <source>
        <dbReference type="Proteomes" id="UP001234178"/>
    </source>
</evidence>
<organism evidence="1 2">
    <name type="scientific">Daphnia magna</name>
    <dbReference type="NCBI Taxonomy" id="35525"/>
    <lineage>
        <taxon>Eukaryota</taxon>
        <taxon>Metazoa</taxon>
        <taxon>Ecdysozoa</taxon>
        <taxon>Arthropoda</taxon>
        <taxon>Crustacea</taxon>
        <taxon>Branchiopoda</taxon>
        <taxon>Diplostraca</taxon>
        <taxon>Cladocera</taxon>
        <taxon>Anomopoda</taxon>
        <taxon>Daphniidae</taxon>
        <taxon>Daphnia</taxon>
    </lineage>
</organism>
<proteinExistence type="predicted"/>
<dbReference type="EMBL" id="JAOYFB010000003">
    <property type="protein sequence ID" value="KAK4010929.1"/>
    <property type="molecule type" value="Genomic_DNA"/>
</dbReference>
<reference evidence="1 2" key="1">
    <citation type="journal article" date="2023" name="Nucleic Acids Res.">
        <title>The hologenome of Daphnia magna reveals possible DNA methylation and microbiome-mediated evolution of the host genome.</title>
        <authorList>
            <person name="Chaturvedi A."/>
            <person name="Li X."/>
            <person name="Dhandapani V."/>
            <person name="Marshall H."/>
            <person name="Kissane S."/>
            <person name="Cuenca-Cambronero M."/>
            <person name="Asole G."/>
            <person name="Calvet F."/>
            <person name="Ruiz-Romero M."/>
            <person name="Marangio P."/>
            <person name="Guigo R."/>
            <person name="Rago D."/>
            <person name="Mirbahai L."/>
            <person name="Eastwood N."/>
            <person name="Colbourne J.K."/>
            <person name="Zhou J."/>
            <person name="Mallon E."/>
            <person name="Orsini L."/>
        </authorList>
    </citation>
    <scope>NUCLEOTIDE SEQUENCE [LARGE SCALE GENOMIC DNA]</scope>
    <source>
        <strain evidence="1">LRV0_1</strain>
    </source>
</reference>
<evidence type="ECO:0000313" key="1">
    <source>
        <dbReference type="EMBL" id="KAK4010929.1"/>
    </source>
</evidence>
<accession>A0ABQ9ZE54</accession>